<reference evidence="1" key="1">
    <citation type="submission" date="2015-06" db="UniProtKB">
        <authorList>
            <consortium name="EnsemblPlants"/>
        </authorList>
    </citation>
    <scope>IDENTIFICATION</scope>
</reference>
<protein>
    <submittedName>
        <fullName evidence="1">Uncharacterized protein</fullName>
    </submittedName>
</protein>
<accession>M8B6I9</accession>
<sequence>MDLSSSLLPCCCDLICFLSLCLFLTHAKAMEPTAGTPWRRGPHGGDDAMDVRTPWRTQLQHHPDAISETPPDTSPAILMEGQGPHAQWSVQNAQASHRVSVESVPLQSCHVVVLKVSLHYKVCTGKVKKHLAKMEGYATAMQQFELIFTLN</sequence>
<dbReference type="EnsemblPlants" id="EMT09601">
    <property type="protein sequence ID" value="EMT09601"/>
    <property type="gene ID" value="F775_24419"/>
</dbReference>
<name>M8B6I9_AEGTA</name>
<proteinExistence type="predicted"/>
<evidence type="ECO:0000313" key="1">
    <source>
        <dbReference type="EnsemblPlants" id="EMT09601"/>
    </source>
</evidence>
<organism evidence="1">
    <name type="scientific">Aegilops tauschii</name>
    <name type="common">Tausch's goatgrass</name>
    <name type="synonym">Aegilops squarrosa</name>
    <dbReference type="NCBI Taxonomy" id="37682"/>
    <lineage>
        <taxon>Eukaryota</taxon>
        <taxon>Viridiplantae</taxon>
        <taxon>Streptophyta</taxon>
        <taxon>Embryophyta</taxon>
        <taxon>Tracheophyta</taxon>
        <taxon>Spermatophyta</taxon>
        <taxon>Magnoliopsida</taxon>
        <taxon>Liliopsida</taxon>
        <taxon>Poales</taxon>
        <taxon>Poaceae</taxon>
        <taxon>BOP clade</taxon>
        <taxon>Pooideae</taxon>
        <taxon>Triticodae</taxon>
        <taxon>Triticeae</taxon>
        <taxon>Triticinae</taxon>
        <taxon>Aegilops</taxon>
    </lineage>
</organism>
<dbReference type="AlphaFoldDB" id="M8B6I9"/>